<evidence type="ECO:0000313" key="2">
    <source>
        <dbReference type="EMBL" id="SEL00131.1"/>
    </source>
</evidence>
<proteinExistence type="predicted"/>
<reference evidence="2 3" key="1">
    <citation type="submission" date="2016-10" db="EMBL/GenBank/DDBJ databases">
        <authorList>
            <person name="de Groot N.N."/>
        </authorList>
    </citation>
    <scope>NUCLEOTIDE SEQUENCE [LARGE SCALE GENOMIC DNA]</scope>
    <source>
        <strain evidence="2 3">DSM 43357</strain>
    </source>
</reference>
<dbReference type="AlphaFoldDB" id="A0A1H7LMG6"/>
<keyword evidence="1" id="KW-1133">Transmembrane helix</keyword>
<feature type="transmembrane region" description="Helical" evidence="1">
    <location>
        <begin position="62"/>
        <end position="86"/>
    </location>
</feature>
<dbReference type="EMBL" id="FOBF01000003">
    <property type="protein sequence ID" value="SEL00131.1"/>
    <property type="molecule type" value="Genomic_DNA"/>
</dbReference>
<evidence type="ECO:0000313" key="3">
    <source>
        <dbReference type="Proteomes" id="UP000198953"/>
    </source>
</evidence>
<dbReference type="Proteomes" id="UP000198953">
    <property type="component" value="Unassembled WGS sequence"/>
</dbReference>
<feature type="transmembrane region" description="Helical" evidence="1">
    <location>
        <begin position="153"/>
        <end position="172"/>
    </location>
</feature>
<accession>A0A1H7LMG6</accession>
<keyword evidence="3" id="KW-1185">Reference proteome</keyword>
<keyword evidence="1" id="KW-0812">Transmembrane</keyword>
<organism evidence="2 3">
    <name type="scientific">Nonomuraea pusilla</name>
    <dbReference type="NCBI Taxonomy" id="46177"/>
    <lineage>
        <taxon>Bacteria</taxon>
        <taxon>Bacillati</taxon>
        <taxon>Actinomycetota</taxon>
        <taxon>Actinomycetes</taxon>
        <taxon>Streptosporangiales</taxon>
        <taxon>Streptosporangiaceae</taxon>
        <taxon>Nonomuraea</taxon>
    </lineage>
</organism>
<feature type="transmembrane region" description="Helical" evidence="1">
    <location>
        <begin position="114"/>
        <end position="133"/>
    </location>
</feature>
<evidence type="ECO:0000256" key="1">
    <source>
        <dbReference type="SAM" id="Phobius"/>
    </source>
</evidence>
<feature type="transmembrane region" description="Helical" evidence="1">
    <location>
        <begin position="31"/>
        <end position="50"/>
    </location>
</feature>
<name>A0A1H7LMG6_9ACTN</name>
<dbReference type="STRING" id="46177.SAMN05660976_01618"/>
<protein>
    <submittedName>
        <fullName evidence="2">Uncharacterized protein</fullName>
    </submittedName>
</protein>
<sequence>MAVMLLTEMTPPPGADSVALLRARAGAARRAACACLMAVLALLPAAGLLADRAGTAQQALPPAVLSLAVFLGGLPALAVTQAVWGARAELLRRRERELYGVARSARLWPLTRPAVALGWAVTLLLGCTVPGLFRAAGRDALAGTLNWVIETTATALAAAGAVAGVWLLFSWAKEAAGMRTRAGRPGGSPGDPWDPGPGARPHGTAALWACAAAADVGLVAARAHLWEPSTGLVCALLAAALACAVVTDE</sequence>
<gene>
    <name evidence="2" type="ORF">SAMN05660976_01618</name>
</gene>
<keyword evidence="1" id="KW-0472">Membrane</keyword>